<evidence type="ECO:0000259" key="4">
    <source>
        <dbReference type="PROSITE" id="PS50853"/>
    </source>
</evidence>
<dbReference type="Pfam" id="PF00041">
    <property type="entry name" value="fn3"/>
    <property type="match status" value="1"/>
</dbReference>
<dbReference type="RefSeq" id="WP_101605634.1">
    <property type="nucleotide sequence ID" value="NZ_CP025002.1"/>
</dbReference>
<evidence type="ECO:0000313" key="6">
    <source>
        <dbReference type="Proteomes" id="UP000234366"/>
    </source>
</evidence>
<dbReference type="Proteomes" id="UP000234366">
    <property type="component" value="Plasmid pSCSIO05746"/>
</dbReference>
<evidence type="ECO:0000256" key="3">
    <source>
        <dbReference type="SAM" id="SignalP"/>
    </source>
</evidence>
<keyword evidence="2" id="KW-1133">Transmembrane helix</keyword>
<evidence type="ECO:0000256" key="1">
    <source>
        <dbReference type="ARBA" id="ARBA00022737"/>
    </source>
</evidence>
<keyword evidence="1" id="KW-0677">Repeat</keyword>
<keyword evidence="3" id="KW-0732">Signal</keyword>
<dbReference type="PANTHER" id="PTHR46708:SF11">
    <property type="entry name" value="RECEPTOR-TYPE TYROSINE-PROTEIN PHOSPHATASE ETA-LIKE"/>
    <property type="match status" value="1"/>
</dbReference>
<protein>
    <recommendedName>
        <fullName evidence="4">Fibronectin type-III domain-containing protein</fullName>
    </recommendedName>
</protein>
<evidence type="ECO:0000256" key="2">
    <source>
        <dbReference type="SAM" id="Phobius"/>
    </source>
</evidence>
<keyword evidence="2" id="KW-0812">Transmembrane</keyword>
<dbReference type="InterPro" id="IPR013783">
    <property type="entry name" value="Ig-like_fold"/>
</dbReference>
<organism evidence="5 6">
    <name type="scientific">Bacillus siamensis</name>
    <dbReference type="NCBI Taxonomy" id="659243"/>
    <lineage>
        <taxon>Bacteria</taxon>
        <taxon>Bacillati</taxon>
        <taxon>Bacillota</taxon>
        <taxon>Bacilli</taxon>
        <taxon>Bacillales</taxon>
        <taxon>Bacillaceae</taxon>
        <taxon>Bacillus</taxon>
        <taxon>Bacillus amyloliquefaciens group</taxon>
    </lineage>
</organism>
<proteinExistence type="predicted"/>
<feature type="domain" description="Fibronectin type-III" evidence="4">
    <location>
        <begin position="346"/>
        <end position="437"/>
    </location>
</feature>
<feature type="domain" description="Fibronectin type-III" evidence="4">
    <location>
        <begin position="169"/>
        <end position="259"/>
    </location>
</feature>
<evidence type="ECO:0000313" key="5">
    <source>
        <dbReference type="EMBL" id="AUJ79464.1"/>
    </source>
</evidence>
<dbReference type="AlphaFoldDB" id="A0AAI8HSQ4"/>
<reference evidence="5 6" key="1">
    <citation type="submission" date="2017-11" db="EMBL/GenBank/DDBJ databases">
        <title>Genome sequence and genome mining of multiple bioactive secondary metabolites from a deep sea-derived Bacillus siamensis SCSIO 05746.</title>
        <authorList>
            <person name="Pan H.-Q."/>
            <person name="Ju J.-H."/>
        </authorList>
    </citation>
    <scope>NUCLEOTIDE SEQUENCE [LARGE SCALE GENOMIC DNA]</scope>
    <source>
        <strain evidence="5 6">SCSIO 05746</strain>
        <plasmid evidence="6">pscsio05746</plasmid>
    </source>
</reference>
<keyword evidence="5" id="KW-0614">Plasmid</keyword>
<feature type="signal peptide" evidence="3">
    <location>
        <begin position="1"/>
        <end position="20"/>
    </location>
</feature>
<name>A0AAI8HSQ4_9BACI</name>
<sequence length="484" mass="54269">MKKFLFLLIFLFILTPHTFAAEQKTDLIAGKPVTILGCAAGGKWENFKIGGTSNAVTDSDPSTSLYMNDSYCVSNSNGFLVELDKPSHLESLSISYKAHVTGLTLRLYFYDQDKNLLFNETFRKNPMTFEGMRKLSKDVDNVKYVAVANGEAWNTYNIYDFKLFEYQPPPNGVSDLSYKSTSNTVEISYKLPSSENGFSYLKVYKDGELLKDRYTDSTLTVKDLEPETQYKFDFVSVFDDGTESDASSITTKTKELEKPDNVSDLDYDFTSTSLKASYKLPTENFSHLEVYKNNTLIKGNLQDNKLDVSDLLPNTKYDFKIVTVGANGAKSDGVHIQFETPEQHDPPSKPTGLYMDNGNGALTLSWNRNPERDIEGYNVYLDGKKLNSGLISNTFYTVGHLKNGSKYQMSVEAVNTSKLVSDKADTMGYPNVKGMPLIENDYSLVDVTNGVSVWFGSIWLILAFAVSIPLAFYISHRVKALFFP</sequence>
<gene>
    <name evidence="5" type="ORF">CWD84_22045</name>
</gene>
<dbReference type="Gene3D" id="2.60.40.10">
    <property type="entry name" value="Immunoglobulins"/>
    <property type="match status" value="3"/>
</dbReference>
<geneLocation type="plasmid" evidence="6">
    <name>pscsio05746</name>
</geneLocation>
<dbReference type="SUPFAM" id="SSF49265">
    <property type="entry name" value="Fibronectin type III"/>
    <property type="match status" value="2"/>
</dbReference>
<dbReference type="InterPro" id="IPR003961">
    <property type="entry name" value="FN3_dom"/>
</dbReference>
<dbReference type="EMBL" id="CP025002">
    <property type="protein sequence ID" value="AUJ79464.1"/>
    <property type="molecule type" value="Genomic_DNA"/>
</dbReference>
<feature type="transmembrane region" description="Helical" evidence="2">
    <location>
        <begin position="453"/>
        <end position="474"/>
    </location>
</feature>
<dbReference type="CDD" id="cd00063">
    <property type="entry name" value="FN3"/>
    <property type="match status" value="2"/>
</dbReference>
<keyword evidence="6" id="KW-1185">Reference proteome</keyword>
<dbReference type="KEGG" id="bsia:CWD84_22045"/>
<dbReference type="SMART" id="SM00060">
    <property type="entry name" value="FN3"/>
    <property type="match status" value="3"/>
</dbReference>
<feature type="chain" id="PRO_5042524874" description="Fibronectin type-III domain-containing protein" evidence="3">
    <location>
        <begin position="21"/>
        <end position="484"/>
    </location>
</feature>
<dbReference type="InterPro" id="IPR050991">
    <property type="entry name" value="ECM_Regulatory_Proteins"/>
</dbReference>
<dbReference type="PROSITE" id="PS50853">
    <property type="entry name" value="FN3"/>
    <property type="match status" value="2"/>
</dbReference>
<accession>A0AAI8HSQ4</accession>
<dbReference type="InterPro" id="IPR036116">
    <property type="entry name" value="FN3_sf"/>
</dbReference>
<dbReference type="PANTHER" id="PTHR46708">
    <property type="entry name" value="TENASCIN"/>
    <property type="match status" value="1"/>
</dbReference>
<keyword evidence="2" id="KW-0472">Membrane</keyword>